<name>A0A0F0KSX2_9MICO</name>
<reference evidence="3 4" key="1">
    <citation type="submission" date="2015-02" db="EMBL/GenBank/DDBJ databases">
        <title>Draft genome sequences of ten Microbacterium spp. with emphasis on heavy metal contaminated environments.</title>
        <authorList>
            <person name="Corretto E."/>
        </authorList>
    </citation>
    <scope>NUCLEOTIDE SEQUENCE [LARGE SCALE GENOMIC DNA]</scope>
    <source>
        <strain evidence="3 4">BEL163</strain>
    </source>
</reference>
<keyword evidence="2" id="KW-1133">Transmembrane helix</keyword>
<sequence>MNPIINAIQRPSKRYGHFSDLRAGLTLVMNSDIVRRSDDEKRRLQDLLCGRAAAASQEDAARLEVLQNGARHEHDLGFSPGSATDDRPMPSESFTAATARWYKTSWRRRLAAAGLSVGTLCVGVGWGAARLAPAEPIAAFLPPDVTRYDSEWIVYFGESDGLRIWTARLQDESQDCLIAITPNGAGTAHCMTDGSGVATVDPPPRSDGSSLRVSVDFSSHERAHRLHAA</sequence>
<dbReference type="AlphaFoldDB" id="A0A0F0KSX2"/>
<keyword evidence="2" id="KW-0472">Membrane</keyword>
<evidence type="ECO:0000256" key="2">
    <source>
        <dbReference type="SAM" id="Phobius"/>
    </source>
</evidence>
<dbReference type="PATRIC" id="fig|82380.10.peg.1180"/>
<feature type="region of interest" description="Disordered" evidence="1">
    <location>
        <begin position="194"/>
        <end position="213"/>
    </location>
</feature>
<gene>
    <name evidence="3" type="ORF">RN51_01176</name>
</gene>
<protein>
    <submittedName>
        <fullName evidence="3">Uncharacterized protein</fullName>
    </submittedName>
</protein>
<evidence type="ECO:0000313" key="4">
    <source>
        <dbReference type="Proteomes" id="UP000033725"/>
    </source>
</evidence>
<feature type="transmembrane region" description="Helical" evidence="2">
    <location>
        <begin position="110"/>
        <end position="129"/>
    </location>
</feature>
<dbReference type="EMBL" id="JYIV01000021">
    <property type="protein sequence ID" value="KJL24012.1"/>
    <property type="molecule type" value="Genomic_DNA"/>
</dbReference>
<keyword evidence="2" id="KW-0812">Transmembrane</keyword>
<dbReference type="Proteomes" id="UP000033725">
    <property type="component" value="Unassembled WGS sequence"/>
</dbReference>
<proteinExistence type="predicted"/>
<comment type="caution">
    <text evidence="3">The sequence shown here is derived from an EMBL/GenBank/DDBJ whole genome shotgun (WGS) entry which is preliminary data.</text>
</comment>
<organism evidence="3 4">
    <name type="scientific">Microbacterium oxydans</name>
    <dbReference type="NCBI Taxonomy" id="82380"/>
    <lineage>
        <taxon>Bacteria</taxon>
        <taxon>Bacillati</taxon>
        <taxon>Actinomycetota</taxon>
        <taxon>Actinomycetes</taxon>
        <taxon>Micrococcales</taxon>
        <taxon>Microbacteriaceae</taxon>
        <taxon>Microbacterium</taxon>
    </lineage>
</organism>
<evidence type="ECO:0000313" key="3">
    <source>
        <dbReference type="EMBL" id="KJL24012.1"/>
    </source>
</evidence>
<evidence type="ECO:0000256" key="1">
    <source>
        <dbReference type="SAM" id="MobiDB-lite"/>
    </source>
</evidence>
<accession>A0A0F0KSX2</accession>